<evidence type="ECO:0000256" key="1">
    <source>
        <dbReference type="SAM" id="SignalP"/>
    </source>
</evidence>
<sequence length="220" mass="23610">MCSQPSRWKHRAAVRSAGLVLCCVLVSVAACSVTNKAASPANTAPVVDALLVGVEEVRHIANYEELTVRSYADAHNPPPGNQNAPGTCRAAGISDLTFAGGWSEFRSVGYSGVTHDIDPGGLALVDSVSQAVAIYPDWHAAHQALDQLESLLTSCVALHDPQYQFTIDHPDSSTLRITAPRWSHYYRVKKSALVSVGVVGIEPVERIVTDVLQIVTDRIN</sequence>
<feature type="signal peptide" evidence="1">
    <location>
        <begin position="1"/>
        <end position="37"/>
    </location>
</feature>
<dbReference type="InterPro" id="IPR038232">
    <property type="entry name" value="PknH-like_Extracell_sf"/>
</dbReference>
<name>A0A1A3KTF7_MYCAS</name>
<comment type="caution">
    <text evidence="3">The sequence shown here is derived from an EMBL/GenBank/DDBJ whole genome shotgun (WGS) entry which is preliminary data.</text>
</comment>
<keyword evidence="1" id="KW-0732">Signal</keyword>
<dbReference type="Proteomes" id="UP000093925">
    <property type="component" value="Unassembled WGS sequence"/>
</dbReference>
<dbReference type="EMBL" id="LZLM01000048">
    <property type="protein sequence ID" value="OBJ87231.1"/>
    <property type="molecule type" value="Genomic_DNA"/>
</dbReference>
<reference evidence="3 4" key="1">
    <citation type="submission" date="2016-06" db="EMBL/GenBank/DDBJ databases">
        <authorList>
            <person name="Kjaerup R.B."/>
            <person name="Dalgaard T.S."/>
            <person name="Juul-Madsen H.R."/>
        </authorList>
    </citation>
    <scope>NUCLEOTIDE SEQUENCE [LARGE SCALE GENOMIC DNA]</scope>
    <source>
        <strain evidence="3 4">1276495.2</strain>
    </source>
</reference>
<feature type="domain" description="PknH-like extracellular" evidence="2">
    <location>
        <begin position="46"/>
        <end position="217"/>
    </location>
</feature>
<dbReference type="Pfam" id="PF14032">
    <property type="entry name" value="PknH_C"/>
    <property type="match status" value="1"/>
</dbReference>
<dbReference type="AlphaFoldDB" id="A0A1A3KTF7"/>
<gene>
    <name evidence="3" type="ORF">A5640_08210</name>
</gene>
<organism evidence="3 4">
    <name type="scientific">Mycobacterium asiaticum</name>
    <dbReference type="NCBI Taxonomy" id="1790"/>
    <lineage>
        <taxon>Bacteria</taxon>
        <taxon>Bacillati</taxon>
        <taxon>Actinomycetota</taxon>
        <taxon>Actinomycetes</taxon>
        <taxon>Mycobacteriales</taxon>
        <taxon>Mycobacteriaceae</taxon>
        <taxon>Mycobacterium</taxon>
    </lineage>
</organism>
<accession>A0A1A3KTF7</accession>
<evidence type="ECO:0000313" key="3">
    <source>
        <dbReference type="EMBL" id="OBJ87231.1"/>
    </source>
</evidence>
<proteinExistence type="predicted"/>
<evidence type="ECO:0000259" key="2">
    <source>
        <dbReference type="Pfam" id="PF14032"/>
    </source>
</evidence>
<feature type="chain" id="PRO_5008325514" description="PknH-like extracellular domain-containing protein" evidence="1">
    <location>
        <begin position="38"/>
        <end position="220"/>
    </location>
</feature>
<dbReference type="PROSITE" id="PS51257">
    <property type="entry name" value="PROKAR_LIPOPROTEIN"/>
    <property type="match status" value="1"/>
</dbReference>
<dbReference type="InterPro" id="IPR026954">
    <property type="entry name" value="PknH-like_Extracell"/>
</dbReference>
<evidence type="ECO:0000313" key="4">
    <source>
        <dbReference type="Proteomes" id="UP000093925"/>
    </source>
</evidence>
<dbReference type="Gene3D" id="3.40.1000.70">
    <property type="entry name" value="PknH-like extracellular domain"/>
    <property type="match status" value="1"/>
</dbReference>
<protein>
    <recommendedName>
        <fullName evidence="2">PknH-like extracellular domain-containing protein</fullName>
    </recommendedName>
</protein>